<evidence type="ECO:0000313" key="1">
    <source>
        <dbReference type="EMBL" id="MDI1231325.1"/>
    </source>
</evidence>
<dbReference type="EMBL" id="JAQSDF010000027">
    <property type="protein sequence ID" value="MDI1231325.1"/>
    <property type="molecule type" value="Genomic_DNA"/>
</dbReference>
<proteinExistence type="predicted"/>
<organism evidence="1 2">
    <name type="scientific">Candidatus Methylobacter titanis</name>
    <dbReference type="NCBI Taxonomy" id="3053457"/>
    <lineage>
        <taxon>Bacteria</taxon>
        <taxon>Pseudomonadati</taxon>
        <taxon>Pseudomonadota</taxon>
        <taxon>Gammaproteobacteria</taxon>
        <taxon>Methylococcales</taxon>
        <taxon>Methylococcaceae</taxon>
        <taxon>Methylobacter</taxon>
    </lineage>
</organism>
<sequence>MIAIIRNNTVVYLVDVIDPEIRAEYVDVPVDGIVTIGDSFVNGKFGTPLPKPAVVPPIVSVINFKMLFTGAERVAISSAKATDPVIADFYSILDDLRTVNVDLALTSVQGMLDYLVSKTLLTAARKAAILTGVLS</sequence>
<evidence type="ECO:0000313" key="2">
    <source>
        <dbReference type="Proteomes" id="UP001160519"/>
    </source>
</evidence>
<dbReference type="AlphaFoldDB" id="A0AA43TPZ5"/>
<name>A0AA43TPZ5_9GAMM</name>
<gene>
    <name evidence="1" type="ORF">PSU93_09270</name>
</gene>
<protein>
    <submittedName>
        <fullName evidence="1">Uncharacterized protein</fullName>
    </submittedName>
</protein>
<keyword evidence="2" id="KW-1185">Reference proteome</keyword>
<accession>A0AA43TPZ5</accession>
<comment type="caution">
    <text evidence="1">The sequence shown here is derived from an EMBL/GenBank/DDBJ whole genome shotgun (WGS) entry which is preliminary data.</text>
</comment>
<dbReference type="Proteomes" id="UP001160519">
    <property type="component" value="Unassembled WGS sequence"/>
</dbReference>
<reference evidence="1" key="1">
    <citation type="submission" date="2023-01" db="EMBL/GenBank/DDBJ databases">
        <title>Biogeochemical cycle of methane in antarctic sediments.</title>
        <authorList>
            <person name="Roldan D.M."/>
            <person name="Menes R.J."/>
        </authorList>
    </citation>
    <scope>NUCLEOTIDE SEQUENCE [LARGE SCALE GENOMIC DNA]</scope>
    <source>
        <strain evidence="1">K-2018 MAG008</strain>
    </source>
</reference>